<gene>
    <name evidence="3" type="ORF">XAT740_LOCUS1971</name>
</gene>
<proteinExistence type="predicted"/>
<dbReference type="GO" id="GO:1904273">
    <property type="term" value="P:L-alanine import across plasma membrane"/>
    <property type="evidence" value="ECO:0007669"/>
    <property type="project" value="TreeGrafter"/>
</dbReference>
<dbReference type="Proteomes" id="UP000663828">
    <property type="component" value="Unassembled WGS sequence"/>
</dbReference>
<protein>
    <recommendedName>
        <fullName evidence="2">Glycosyl hydrolase family 13 catalytic domain-containing protein</fullName>
    </recommendedName>
</protein>
<feature type="transmembrane region" description="Helical" evidence="1">
    <location>
        <begin position="87"/>
        <end position="109"/>
    </location>
</feature>
<dbReference type="InterPro" id="IPR006047">
    <property type="entry name" value="GH13_cat_dom"/>
</dbReference>
<dbReference type="InterPro" id="IPR017853">
    <property type="entry name" value="GH"/>
</dbReference>
<evidence type="ECO:0000256" key="1">
    <source>
        <dbReference type="SAM" id="Phobius"/>
    </source>
</evidence>
<reference evidence="3" key="1">
    <citation type="submission" date="2021-02" db="EMBL/GenBank/DDBJ databases">
        <authorList>
            <person name="Nowell W R."/>
        </authorList>
    </citation>
    <scope>NUCLEOTIDE SEQUENCE</scope>
</reference>
<sequence length="650" mass="74982">MSEKAETTSSVVVPDDVHQSLLTDGSDVQTKVGPVAKFHRDGEERDLETIDELVGYKKAKINKEFVGLTKEELKEYINNPKWKRIRWIIAFLYILILLLLLIGSIVLIVTSQRCPPKPHLHWFEKEIIYEIDVPFFRDSNQDGIGDIKGVEEKLKYFEKNRIKSLLFQSSIFNATGGISLQLDGRIPHDKNIDLITLDSSIGSENDFENFIKILNRKGSNFLWNFPSKLIIDLYVDMRLIIDLPLSSTLDPNGQLWYGSKPLRSSIANPCSRSRNDLACRFLEFYGRLPLDFNDAQIYEESEIRIKYWLTTKKVDGIRVNLPLEYVSSTGSYNISYSTIQKWNDLKNDIEKKSKSKLLIYDIPFGLQNFITDDDLNSKTAHSLYLSNGYQRQKIDASKLYRRIDSFKEKTLSKPKFWQLGSKRRSDEIGILTENQLKKEMLLTITMLLGGTPIVLYGEEIGLDQKVYPIMSWSPDDKSRGFSNCSTKKCLDRFLNYSIDPSKTSVKRQEALGGESKDSLLNVFRHLAQIRLSESFQHGIVQTGCDQQSNLFWFIREAPGHRGFIVLLNLNENTKDFAHIALNRLTDEDVPLSIHNEYQWPKYTLPRSNTTHIDSDNLLIDPQSINIFSWAPKMIKPDVLYERAKQHQHKC</sequence>
<feature type="domain" description="Glycosyl hydrolase family 13 catalytic" evidence="2">
    <location>
        <begin position="130"/>
        <end position="479"/>
    </location>
</feature>
<dbReference type="SMART" id="SM00642">
    <property type="entry name" value="Aamy"/>
    <property type="match status" value="1"/>
</dbReference>
<dbReference type="GO" id="GO:0015190">
    <property type="term" value="F:L-leucine transmembrane transporter activity"/>
    <property type="evidence" value="ECO:0007669"/>
    <property type="project" value="TreeGrafter"/>
</dbReference>
<dbReference type="GO" id="GO:0015173">
    <property type="term" value="F:aromatic amino acid transmembrane transporter activity"/>
    <property type="evidence" value="ECO:0007669"/>
    <property type="project" value="TreeGrafter"/>
</dbReference>
<name>A0A813RH81_ADIRI</name>
<evidence type="ECO:0000259" key="2">
    <source>
        <dbReference type="SMART" id="SM00642"/>
    </source>
</evidence>
<dbReference type="Pfam" id="PF16028">
    <property type="entry name" value="SLC3A2_N"/>
    <property type="match status" value="1"/>
</dbReference>
<dbReference type="PANTHER" id="PTHR46673:SF1">
    <property type="entry name" value="4F2 CELL-SURFACE ANTIGEN HEAVY CHAIN"/>
    <property type="match status" value="1"/>
</dbReference>
<dbReference type="GO" id="GO:1903801">
    <property type="term" value="P:L-leucine import across plasma membrane"/>
    <property type="evidence" value="ECO:0007669"/>
    <property type="project" value="TreeGrafter"/>
</dbReference>
<dbReference type="PANTHER" id="PTHR46673">
    <property type="entry name" value="4F2 CELL-SURFACE ANTIGEN HEAVY CHAIN"/>
    <property type="match status" value="1"/>
</dbReference>
<organism evidence="3 4">
    <name type="scientific">Adineta ricciae</name>
    <name type="common">Rotifer</name>
    <dbReference type="NCBI Taxonomy" id="249248"/>
    <lineage>
        <taxon>Eukaryota</taxon>
        <taxon>Metazoa</taxon>
        <taxon>Spiralia</taxon>
        <taxon>Gnathifera</taxon>
        <taxon>Rotifera</taxon>
        <taxon>Eurotatoria</taxon>
        <taxon>Bdelloidea</taxon>
        <taxon>Adinetida</taxon>
        <taxon>Adinetidae</taxon>
        <taxon>Adineta</taxon>
    </lineage>
</organism>
<accession>A0A813RH81</accession>
<evidence type="ECO:0000313" key="4">
    <source>
        <dbReference type="Proteomes" id="UP000663828"/>
    </source>
</evidence>
<comment type="caution">
    <text evidence="3">The sequence shown here is derived from an EMBL/GenBank/DDBJ whole genome shotgun (WGS) entry which is preliminary data.</text>
</comment>
<dbReference type="AlphaFoldDB" id="A0A813RH81"/>
<dbReference type="GO" id="GO:0016324">
    <property type="term" value="C:apical plasma membrane"/>
    <property type="evidence" value="ECO:0007669"/>
    <property type="project" value="TreeGrafter"/>
</dbReference>
<dbReference type="GO" id="GO:0016323">
    <property type="term" value="C:basolateral plasma membrane"/>
    <property type="evidence" value="ECO:0007669"/>
    <property type="project" value="TreeGrafter"/>
</dbReference>
<keyword evidence="1" id="KW-0812">Transmembrane</keyword>
<dbReference type="GO" id="GO:0015180">
    <property type="term" value="F:L-alanine transmembrane transporter activity"/>
    <property type="evidence" value="ECO:0007669"/>
    <property type="project" value="TreeGrafter"/>
</dbReference>
<dbReference type="InterPro" id="IPR031984">
    <property type="entry name" value="SLC3A2_N"/>
</dbReference>
<keyword evidence="1" id="KW-0472">Membrane</keyword>
<dbReference type="InterPro" id="IPR042280">
    <property type="entry name" value="SLC3A2"/>
</dbReference>
<dbReference type="EMBL" id="CAJNOR010000064">
    <property type="protein sequence ID" value="CAF0781031.1"/>
    <property type="molecule type" value="Genomic_DNA"/>
</dbReference>
<keyword evidence="1" id="KW-1133">Transmembrane helix</keyword>
<dbReference type="Gene3D" id="3.20.20.80">
    <property type="entry name" value="Glycosidases"/>
    <property type="match status" value="1"/>
</dbReference>
<dbReference type="SUPFAM" id="SSF51445">
    <property type="entry name" value="(Trans)glycosidases"/>
    <property type="match status" value="1"/>
</dbReference>
<dbReference type="GO" id="GO:0015823">
    <property type="term" value="P:phenylalanine transport"/>
    <property type="evidence" value="ECO:0007669"/>
    <property type="project" value="TreeGrafter"/>
</dbReference>
<dbReference type="GO" id="GO:0005975">
    <property type="term" value="P:carbohydrate metabolic process"/>
    <property type="evidence" value="ECO:0007669"/>
    <property type="project" value="InterPro"/>
</dbReference>
<evidence type="ECO:0000313" key="3">
    <source>
        <dbReference type="EMBL" id="CAF0781031.1"/>
    </source>
</evidence>
<keyword evidence="4" id="KW-1185">Reference proteome</keyword>